<sequence length="342" mass="37791">MATAVLGVSLQYSHSIGRGEFSGPGFRNPVAVARGADDSMYVVNRSYEYRPDGKRITICTVDEDYIGEFARGVHTAGVTDIVTEDGSLIWPTSVALDQTGSVYVADEWLNRISIFTKDGEWVGKWGTAGTGDGEIKSPSGMVFDADDNLLLVDSQNNRVQKFTKDGKFISSFGSQGSGDGEFNLPWGIDVDGEGNIYIADWRNDRIQKFTKDGMFLMAFGSPGSEPGEFNRPTGVAVDRTGMIYVADWGNERLQMFDPAGKFVMLTTGDGTISKWGKDKLDANGEMWKEREIAQGIEREKDFWGPVAVAVDDEDRVFVVESCRNRIQVYRRQEPMFKGGGRL</sequence>
<dbReference type="AlphaFoldDB" id="A0A381Q507"/>
<dbReference type="PROSITE" id="PS51125">
    <property type="entry name" value="NHL"/>
    <property type="match status" value="4"/>
</dbReference>
<proteinExistence type="predicted"/>
<gene>
    <name evidence="2" type="ORF">METZ01_LOCUS27004</name>
</gene>
<dbReference type="Pfam" id="PF01436">
    <property type="entry name" value="NHL"/>
    <property type="match status" value="2"/>
</dbReference>
<dbReference type="PANTHER" id="PTHR24104">
    <property type="entry name" value="E3 UBIQUITIN-PROTEIN LIGASE NHLRC1-RELATED"/>
    <property type="match status" value="1"/>
</dbReference>
<organism evidence="2">
    <name type="scientific">marine metagenome</name>
    <dbReference type="NCBI Taxonomy" id="408172"/>
    <lineage>
        <taxon>unclassified sequences</taxon>
        <taxon>metagenomes</taxon>
        <taxon>ecological metagenomes</taxon>
    </lineage>
</organism>
<dbReference type="Gene3D" id="2.120.10.30">
    <property type="entry name" value="TolB, C-terminal domain"/>
    <property type="match status" value="2"/>
</dbReference>
<reference evidence="2" key="1">
    <citation type="submission" date="2018-05" db="EMBL/GenBank/DDBJ databases">
        <authorList>
            <person name="Lanie J.A."/>
            <person name="Ng W.-L."/>
            <person name="Kazmierczak K.M."/>
            <person name="Andrzejewski T.M."/>
            <person name="Davidsen T.M."/>
            <person name="Wayne K.J."/>
            <person name="Tettelin H."/>
            <person name="Glass J.I."/>
            <person name="Rusch D."/>
            <person name="Podicherti R."/>
            <person name="Tsui H.-C.T."/>
            <person name="Winkler M.E."/>
        </authorList>
    </citation>
    <scope>NUCLEOTIDE SEQUENCE</scope>
</reference>
<dbReference type="InterPro" id="IPR011042">
    <property type="entry name" value="6-blade_b-propeller_TolB-like"/>
</dbReference>
<dbReference type="InterPro" id="IPR001258">
    <property type="entry name" value="NHL_repeat"/>
</dbReference>
<evidence type="ECO:0000313" key="2">
    <source>
        <dbReference type="EMBL" id="SUZ74150.1"/>
    </source>
</evidence>
<accession>A0A381Q507</accession>
<dbReference type="InterPro" id="IPR050952">
    <property type="entry name" value="TRIM-NHL_E3_ligases"/>
</dbReference>
<dbReference type="EMBL" id="UINC01001201">
    <property type="protein sequence ID" value="SUZ74150.1"/>
    <property type="molecule type" value="Genomic_DNA"/>
</dbReference>
<dbReference type="Pfam" id="PF17170">
    <property type="entry name" value="DUF5128"/>
    <property type="match status" value="1"/>
</dbReference>
<name>A0A381Q507_9ZZZZ</name>
<evidence type="ECO:0000256" key="1">
    <source>
        <dbReference type="ARBA" id="ARBA00022737"/>
    </source>
</evidence>
<keyword evidence="1" id="KW-0677">Repeat</keyword>
<dbReference type="PANTHER" id="PTHR24104:SF25">
    <property type="entry name" value="PROTEIN LIN-41"/>
    <property type="match status" value="1"/>
</dbReference>
<dbReference type="SUPFAM" id="SSF101898">
    <property type="entry name" value="NHL repeat"/>
    <property type="match status" value="1"/>
</dbReference>
<protein>
    <recommendedName>
        <fullName evidence="3">SMP-30/Gluconolactonase/LRE-like region domain-containing protein</fullName>
    </recommendedName>
</protein>
<evidence type="ECO:0008006" key="3">
    <source>
        <dbReference type="Google" id="ProtNLM"/>
    </source>
</evidence>
<dbReference type="GO" id="GO:0008270">
    <property type="term" value="F:zinc ion binding"/>
    <property type="evidence" value="ECO:0007669"/>
    <property type="project" value="UniProtKB-KW"/>
</dbReference>